<protein>
    <submittedName>
        <fullName evidence="3">Flagellar hook capping protein</fullName>
    </submittedName>
</protein>
<proteinExistence type="inferred from homology"/>
<keyword evidence="3" id="KW-0969">Cilium</keyword>
<gene>
    <name evidence="3" type="ORF">LFYK43_13860</name>
</gene>
<evidence type="ECO:0000313" key="3">
    <source>
        <dbReference type="EMBL" id="GBG94927.1"/>
    </source>
</evidence>
<organism evidence="3 4">
    <name type="scientific">Ligilactobacillus salitolerans</name>
    <dbReference type="NCBI Taxonomy" id="1808352"/>
    <lineage>
        <taxon>Bacteria</taxon>
        <taxon>Bacillati</taxon>
        <taxon>Bacillota</taxon>
        <taxon>Bacilli</taxon>
        <taxon>Lactobacillales</taxon>
        <taxon>Lactobacillaceae</taxon>
        <taxon>Ligilactobacillus</taxon>
    </lineage>
</organism>
<dbReference type="Pfam" id="PF03963">
    <property type="entry name" value="FlgD"/>
    <property type="match status" value="1"/>
</dbReference>
<comment type="similarity">
    <text evidence="1">Belongs to the FlgD family.</text>
</comment>
<dbReference type="OrthoDB" id="280334at2"/>
<dbReference type="EMBL" id="BFFP01000021">
    <property type="protein sequence ID" value="GBG94927.1"/>
    <property type="molecule type" value="Genomic_DNA"/>
</dbReference>
<keyword evidence="4" id="KW-1185">Reference proteome</keyword>
<dbReference type="GO" id="GO:0044781">
    <property type="term" value="P:bacterial-type flagellum organization"/>
    <property type="evidence" value="ECO:0007669"/>
    <property type="project" value="UniProtKB-KW"/>
</dbReference>
<sequence length="153" mass="15814">MNTDISSLTASTLGSASSASSAANSSSTKKTMGLDMDDFLKILAASMSNPSLTGEGGDSSSSGTDYVSQMAQFATLQQLNDMSSTLNTSLLLTQQQQAFNLMGKEVTVLDETNAEHHGLVNQVSFAGGSAMITVDGTQYSLGAIKDVSEPAEN</sequence>
<comment type="caution">
    <text evidence="3">The sequence shown here is derived from an EMBL/GenBank/DDBJ whole genome shotgun (WGS) entry which is preliminary data.</text>
</comment>
<dbReference type="Proteomes" id="UP000286848">
    <property type="component" value="Unassembled WGS sequence"/>
</dbReference>
<evidence type="ECO:0000256" key="2">
    <source>
        <dbReference type="ARBA" id="ARBA00022795"/>
    </source>
</evidence>
<keyword evidence="2" id="KW-1005">Bacterial flagellum biogenesis</keyword>
<reference evidence="3 4" key="1">
    <citation type="journal article" date="2019" name="Int. J. Syst. Evol. Microbiol.">
        <title>Lactobacillus salitolerans sp. nov., a novel lactic acid bacterium isolated from spent mushroom substrates.</title>
        <authorList>
            <person name="Tohno M."/>
            <person name="Tanizawa Y."/>
            <person name="Kojima Y."/>
            <person name="Sakamoto M."/>
            <person name="Nakamura Y."/>
            <person name="Ohkuma M."/>
            <person name="Kobayashi H."/>
        </authorList>
    </citation>
    <scope>NUCLEOTIDE SEQUENCE [LARGE SCALE GENOMIC DNA]</scope>
    <source>
        <strain evidence="3 4">YK43</strain>
    </source>
</reference>
<evidence type="ECO:0000256" key="1">
    <source>
        <dbReference type="ARBA" id="ARBA00010577"/>
    </source>
</evidence>
<dbReference type="InterPro" id="IPR005648">
    <property type="entry name" value="FlgD"/>
</dbReference>
<keyword evidence="3" id="KW-0966">Cell projection</keyword>
<dbReference type="RefSeq" id="WP_124976789.1">
    <property type="nucleotide sequence ID" value="NZ_BFFP01000021.1"/>
</dbReference>
<dbReference type="AlphaFoldDB" id="A0A401ITW0"/>
<evidence type="ECO:0000313" key="4">
    <source>
        <dbReference type="Proteomes" id="UP000286848"/>
    </source>
</evidence>
<name>A0A401ITW0_9LACO</name>
<keyword evidence="3" id="KW-0282">Flagellum</keyword>
<accession>A0A401ITW0</accession>